<dbReference type="Proteomes" id="UP000663845">
    <property type="component" value="Unassembled WGS sequence"/>
</dbReference>
<feature type="transmembrane region" description="Helical" evidence="2">
    <location>
        <begin position="252"/>
        <end position="271"/>
    </location>
</feature>
<dbReference type="AlphaFoldDB" id="A0A815K9Q8"/>
<evidence type="ECO:0000256" key="2">
    <source>
        <dbReference type="SAM" id="Phobius"/>
    </source>
</evidence>
<organism evidence="3 5">
    <name type="scientific">Adineta steineri</name>
    <dbReference type="NCBI Taxonomy" id="433720"/>
    <lineage>
        <taxon>Eukaryota</taxon>
        <taxon>Metazoa</taxon>
        <taxon>Spiralia</taxon>
        <taxon>Gnathifera</taxon>
        <taxon>Rotifera</taxon>
        <taxon>Eurotatoria</taxon>
        <taxon>Bdelloidea</taxon>
        <taxon>Adinetida</taxon>
        <taxon>Adinetidae</taxon>
        <taxon>Adineta</taxon>
    </lineage>
</organism>
<reference evidence="3" key="1">
    <citation type="submission" date="2021-02" db="EMBL/GenBank/DDBJ databases">
        <authorList>
            <person name="Nowell W R."/>
        </authorList>
    </citation>
    <scope>NUCLEOTIDE SEQUENCE</scope>
</reference>
<sequence>MVINGEETHTINSNDEANDPTASYNELESFDSIWQALRWKQIRTRVPVCFKKTIRSRYMLANLVYLVYAIGILIIDFNPNVNGSSSDNTMDYDYDDNTTTMISVLDQPVIGVPLVNRFYIGLAAVHILSAFLYWWSWAGRSWLDIIMIPEYLNHVEAGLYLWSAIWYSREDTLGGYYTLAIHKIEMTAATVELIASFGWIMSWYMTYVRTLGRGFTLDDPDTVAWLATTISSIIYMIYNIQINVQPEQYGTNLLYTYGDIVYFVGACYYIFATLRDENWFWFLPLSGQYGVAPGRVQVESTKSLPTYGKPPILITDLCKRCRIKNNIPKKKHYEPPQNNIFKIENELHRTAL</sequence>
<dbReference type="EMBL" id="CAJOAZ010001988">
    <property type="protein sequence ID" value="CAF3880921.1"/>
    <property type="molecule type" value="Genomic_DNA"/>
</dbReference>
<protein>
    <submittedName>
        <fullName evidence="3">Uncharacterized protein</fullName>
    </submittedName>
</protein>
<keyword evidence="2" id="KW-1133">Transmembrane helix</keyword>
<feature type="transmembrane region" description="Helical" evidence="2">
    <location>
        <begin position="224"/>
        <end position="240"/>
    </location>
</feature>
<proteinExistence type="predicted"/>
<keyword evidence="2" id="KW-0472">Membrane</keyword>
<evidence type="ECO:0000313" key="4">
    <source>
        <dbReference type="EMBL" id="CAF3880921.1"/>
    </source>
</evidence>
<keyword evidence="2" id="KW-0812">Transmembrane</keyword>
<feature type="transmembrane region" description="Helical" evidence="2">
    <location>
        <begin position="118"/>
        <end position="137"/>
    </location>
</feature>
<comment type="caution">
    <text evidence="3">The sequence shown here is derived from an EMBL/GenBank/DDBJ whole genome shotgun (WGS) entry which is preliminary data.</text>
</comment>
<evidence type="ECO:0000313" key="3">
    <source>
        <dbReference type="EMBL" id="CAF1392787.1"/>
    </source>
</evidence>
<feature type="transmembrane region" description="Helical" evidence="2">
    <location>
        <begin position="186"/>
        <end position="204"/>
    </location>
</feature>
<feature type="transmembrane region" description="Helical" evidence="2">
    <location>
        <begin position="58"/>
        <end position="75"/>
    </location>
</feature>
<dbReference type="EMBL" id="CAJNOG010000985">
    <property type="protein sequence ID" value="CAF1392787.1"/>
    <property type="molecule type" value="Genomic_DNA"/>
</dbReference>
<feature type="region of interest" description="Disordered" evidence="1">
    <location>
        <begin position="1"/>
        <end position="22"/>
    </location>
</feature>
<evidence type="ECO:0000313" key="5">
    <source>
        <dbReference type="Proteomes" id="UP000663845"/>
    </source>
</evidence>
<feature type="compositionally biased region" description="Polar residues" evidence="1">
    <location>
        <begin position="10"/>
        <end position="22"/>
    </location>
</feature>
<gene>
    <name evidence="3" type="ORF">JYZ213_LOCUS37306</name>
    <name evidence="4" type="ORF">OXD698_LOCUS22888</name>
</gene>
<accession>A0A815K9Q8</accession>
<evidence type="ECO:0000256" key="1">
    <source>
        <dbReference type="SAM" id="MobiDB-lite"/>
    </source>
</evidence>
<dbReference type="Proteomes" id="UP000663844">
    <property type="component" value="Unassembled WGS sequence"/>
</dbReference>
<name>A0A815K9Q8_9BILA</name>